<feature type="region of interest" description="Disordered" evidence="1">
    <location>
        <begin position="789"/>
        <end position="813"/>
    </location>
</feature>
<comment type="caution">
    <text evidence="2">The sequence shown here is derived from an EMBL/GenBank/DDBJ whole genome shotgun (WGS) entry which is preliminary data.</text>
</comment>
<feature type="compositionally biased region" description="Basic and acidic residues" evidence="1">
    <location>
        <begin position="280"/>
        <end position="308"/>
    </location>
</feature>
<feature type="region of interest" description="Disordered" evidence="1">
    <location>
        <begin position="852"/>
        <end position="871"/>
    </location>
</feature>
<accession>A0ABQ9XAF7</accession>
<feature type="compositionally biased region" description="Basic and acidic residues" evidence="1">
    <location>
        <begin position="862"/>
        <end position="871"/>
    </location>
</feature>
<evidence type="ECO:0000313" key="3">
    <source>
        <dbReference type="Proteomes" id="UP001281761"/>
    </source>
</evidence>
<evidence type="ECO:0000256" key="1">
    <source>
        <dbReference type="SAM" id="MobiDB-lite"/>
    </source>
</evidence>
<feature type="compositionally biased region" description="Polar residues" evidence="1">
    <location>
        <begin position="789"/>
        <end position="799"/>
    </location>
</feature>
<feature type="region of interest" description="Disordered" evidence="1">
    <location>
        <begin position="280"/>
        <end position="313"/>
    </location>
</feature>
<dbReference type="EMBL" id="JARBJD010000178">
    <property type="protein sequence ID" value="KAK2948374.1"/>
    <property type="molecule type" value="Genomic_DNA"/>
</dbReference>
<proteinExistence type="predicted"/>
<gene>
    <name evidence="2" type="ORF">BLNAU_16720</name>
</gene>
<sequence length="871" mass="96930">MKSGHRPLALDFQTSRKVLSRLLIPLPTACNVVGFSLYLDHILRIDPSLGFDESPTEEIVNVDLMRKSVVKLPISGATLQGAVLATNLTKELILIAGNSFTTSAVQTGYNTLIDAITPNTLNPPLQKKDQLPHYFVSNAYEPLRMFLPNKQWELPTVGAEDAALLDADDGSEFLVFEMGDEALRMRREEDRNTSKQLMARLKKGKEHVVVGKEARRWADKSKDRISPTSTEEESIAEQLNRVKTSLTIPPTHVTLHSDLLLFATHASDVMSASLLGHHAKETREKQTQKPSADPEHVEEREEESDHQPLQKNQDITARSMLTYSYITSASSTSFPVPRPINSPPTLVVFLSTSFNKTHSPTDLLLVPSSSSCHPILFVDSLTTATFIHQSAFSSLNNSFADVERIPRLFTTRLEEGISSFEILSQSPHTKKESRKKKARPFDIAEAAFQSEIDGIHQNQNRADFQLGVDLGHVLVCLDLDESEEKSLSSNQNRGMSFLWKQLNKRQKTTKLVHPIQLINHSIDFLISVLPGASQPLQTPTISPSSPIVGHSSSSLVVHCIQTVSVLVLPLFCHVSFGNIVVSLQNWMMTTDEHSTSALSLALIVQSVEVSTSRADIHVPIFSVEKNVHSSLMPPQPKGPSSGPSFNQPHLSLVQAYPRIAATSVSFILAKLNRTDRRSSVLQKHLLLSRLIKHVELLFLPAGFVVFDQPIRYRTRTQHESSSVASMIQNAIAPKYDLEQPILRPAQEASEPPSENKEGNFLIQQFRLTQSIRNPLPVFSDFTAFGKQSQSRSISPTQQNVTSLSPPTPTVPRQARHFKSPIVIHASETDPSIFAFLHSSFDRLSERAERFMEGPDAATPPNEDMHLTWRNN</sequence>
<evidence type="ECO:0000313" key="2">
    <source>
        <dbReference type="EMBL" id="KAK2948374.1"/>
    </source>
</evidence>
<keyword evidence="3" id="KW-1185">Reference proteome</keyword>
<organism evidence="2 3">
    <name type="scientific">Blattamonas nauphoetae</name>
    <dbReference type="NCBI Taxonomy" id="2049346"/>
    <lineage>
        <taxon>Eukaryota</taxon>
        <taxon>Metamonada</taxon>
        <taxon>Preaxostyla</taxon>
        <taxon>Oxymonadida</taxon>
        <taxon>Blattamonas</taxon>
    </lineage>
</organism>
<protein>
    <submittedName>
        <fullName evidence="2">Uncharacterized protein</fullName>
    </submittedName>
</protein>
<reference evidence="2 3" key="1">
    <citation type="journal article" date="2022" name="bioRxiv">
        <title>Genomics of Preaxostyla Flagellates Illuminates Evolutionary Transitions and the Path Towards Mitochondrial Loss.</title>
        <authorList>
            <person name="Novak L.V.F."/>
            <person name="Treitli S.C."/>
            <person name="Pyrih J."/>
            <person name="Halakuc P."/>
            <person name="Pipaliya S.V."/>
            <person name="Vacek V."/>
            <person name="Brzon O."/>
            <person name="Soukal P."/>
            <person name="Eme L."/>
            <person name="Dacks J.B."/>
            <person name="Karnkowska A."/>
            <person name="Elias M."/>
            <person name="Hampl V."/>
        </authorList>
    </citation>
    <scope>NUCLEOTIDE SEQUENCE [LARGE SCALE GENOMIC DNA]</scope>
    <source>
        <strain evidence="2">NAU3</strain>
        <tissue evidence="2">Gut</tissue>
    </source>
</reference>
<name>A0ABQ9XAF7_9EUKA</name>
<dbReference type="Proteomes" id="UP001281761">
    <property type="component" value="Unassembled WGS sequence"/>
</dbReference>